<gene>
    <name evidence="1" type="ORF">AFL01nite_11280</name>
</gene>
<sequence length="183" mass="19456">MTDSLMTEPPTREDSAGLTRLLLVLERQCSRPEAMAGLFSGIGARGVVVAVSTAMSEPSRDDVVGWDRLPELLRDGLHAAASWPEFDAERFGADLAGLLRDEDADRRATVSAVTSFLLASGRYDAGLLGGWSRAFDELSLPQDLPLTWGSFLTGGDEPRPWSALALVARDRAAADGPGGDGAR</sequence>
<dbReference type="AlphaFoldDB" id="A0A512HTL5"/>
<keyword evidence="2" id="KW-1185">Reference proteome</keyword>
<dbReference type="EMBL" id="BJZQ01000004">
    <property type="protein sequence ID" value="GEO88801.1"/>
    <property type="molecule type" value="Genomic_DNA"/>
</dbReference>
<name>A0A512HTL5_9ACTN</name>
<reference evidence="1 2" key="1">
    <citation type="submission" date="2019-07" db="EMBL/GenBank/DDBJ databases">
        <title>Whole genome shotgun sequence of Aeromicrobium flavum NBRC 107625.</title>
        <authorList>
            <person name="Hosoyama A."/>
            <person name="Uohara A."/>
            <person name="Ohji S."/>
            <person name="Ichikawa N."/>
        </authorList>
    </citation>
    <scope>NUCLEOTIDE SEQUENCE [LARGE SCALE GENOMIC DNA]</scope>
    <source>
        <strain evidence="1 2">NBRC 107625</strain>
    </source>
</reference>
<evidence type="ECO:0000313" key="1">
    <source>
        <dbReference type="EMBL" id="GEO88801.1"/>
    </source>
</evidence>
<comment type="caution">
    <text evidence="1">The sequence shown here is derived from an EMBL/GenBank/DDBJ whole genome shotgun (WGS) entry which is preliminary data.</text>
</comment>
<organism evidence="1 2">
    <name type="scientific">Aeromicrobium flavum</name>
    <dbReference type="NCBI Taxonomy" id="416568"/>
    <lineage>
        <taxon>Bacteria</taxon>
        <taxon>Bacillati</taxon>
        <taxon>Actinomycetota</taxon>
        <taxon>Actinomycetes</taxon>
        <taxon>Propionibacteriales</taxon>
        <taxon>Nocardioidaceae</taxon>
        <taxon>Aeromicrobium</taxon>
    </lineage>
</organism>
<dbReference type="RefSeq" id="WP_146826316.1">
    <property type="nucleotide sequence ID" value="NZ_BAAAYQ010000001.1"/>
</dbReference>
<evidence type="ECO:0000313" key="2">
    <source>
        <dbReference type="Proteomes" id="UP000321769"/>
    </source>
</evidence>
<dbReference type="OrthoDB" id="3752094at2"/>
<protein>
    <submittedName>
        <fullName evidence="1">Uncharacterized protein</fullName>
    </submittedName>
</protein>
<dbReference type="Proteomes" id="UP000321769">
    <property type="component" value="Unassembled WGS sequence"/>
</dbReference>
<accession>A0A512HTL5</accession>
<proteinExistence type="predicted"/>